<keyword evidence="2" id="KW-0732">Signal</keyword>
<dbReference type="Gene3D" id="1.50.10.100">
    <property type="entry name" value="Chondroitin AC/alginate lyase"/>
    <property type="match status" value="1"/>
</dbReference>
<evidence type="ECO:0000256" key="1">
    <source>
        <dbReference type="ARBA" id="ARBA00004418"/>
    </source>
</evidence>
<comment type="caution">
    <text evidence="8">The sequence shown here is derived from an EMBL/GenBank/DDBJ whole genome shotgun (WGS) entry which is preliminary data.</text>
</comment>
<name>A0A4Q9DXP5_9BACL</name>
<evidence type="ECO:0000259" key="7">
    <source>
        <dbReference type="Pfam" id="PF07940"/>
    </source>
</evidence>
<evidence type="ECO:0000256" key="3">
    <source>
        <dbReference type="ARBA" id="ARBA00022764"/>
    </source>
</evidence>
<dbReference type="GO" id="GO:0042597">
    <property type="term" value="C:periplasmic space"/>
    <property type="evidence" value="ECO:0007669"/>
    <property type="project" value="UniProtKB-SubCell"/>
</dbReference>
<dbReference type="OrthoDB" id="9772435at2"/>
<keyword evidence="4 8" id="KW-0456">Lyase</keyword>
<dbReference type="Proteomes" id="UP000293142">
    <property type="component" value="Unassembled WGS sequence"/>
</dbReference>
<accession>A0A4Q9DXP5</accession>
<sequence length="703" mass="79880">MIQFTEEEVASLRRKAATNGNIAGKLLESVEPVLKHGINIPDKAVATWTLFYYCPVHSVQLELRYDEGRRHRCPVCDKTYEGEPYDGAWWRFVNGMNADSCRDLALLWMLTGEERYRSIAEEILLQYAAYYPGYEIHGGIPYNNPGKANAQTLCEAMWIRSLAMGYDIIKDTLPQDKKARIEGDLFTVCAEFLMQYRMDQIHNHEVLVGGGIAMLGVLLDRPDYVEFALHSKYGLAYQLEHAVLQDDFWFEGTFHYHYFALEAFMTFEKFARHTPYGLLHRPEYRRMLHMPVRLLQPGLRLPQVGDGVGDILHKHLPEFYEFAYAVYGDSEFAWMLNEYYRTRERDNIEAYLYGAETLPDVPAFDLVDYHDDENSGFTVIRGGSGQKYLLMKHGRYGGEHDHYDKLGIHFSAFGEDILPDLGTTGYGALHHYGYYKNTATHNTVAINGANQPPANGRTVRYERGDGQILLEAEAVWDGSFPGIDSLTRVEWDEAAYEGVRMRRLLLWQDRYFVEAFLVSNATGRTVDWIVHCRGERTGERLDPQQLAMLEVLSADKPLKYVRKVQSLTPNGIVHTHWKSGGSALSLFSFCSDASTVIYAKGPDNPSTGELSYMLNRVEADGDVLFVNVFEAYEGEDPYIRSVAVQWVDGRASEGDRGSEVDKGWETGREPEEGLEANGGRRVKVILTCADGVKEHPFEIGVLS</sequence>
<keyword evidence="9" id="KW-1185">Reference proteome</keyword>
<dbReference type="Pfam" id="PF05426">
    <property type="entry name" value="Alginate_lyase"/>
    <property type="match status" value="1"/>
</dbReference>
<feature type="domain" description="Alginate lyase" evidence="6">
    <location>
        <begin position="97"/>
        <end position="285"/>
    </location>
</feature>
<organism evidence="8 9">
    <name type="scientific">Paenibacillus thalictri</name>
    <dbReference type="NCBI Taxonomy" id="2527873"/>
    <lineage>
        <taxon>Bacteria</taxon>
        <taxon>Bacillati</taxon>
        <taxon>Bacillota</taxon>
        <taxon>Bacilli</taxon>
        <taxon>Bacillales</taxon>
        <taxon>Paenibacillaceae</taxon>
        <taxon>Paenibacillus</taxon>
    </lineage>
</organism>
<evidence type="ECO:0000256" key="4">
    <source>
        <dbReference type="ARBA" id="ARBA00023239"/>
    </source>
</evidence>
<dbReference type="InterPro" id="IPR008929">
    <property type="entry name" value="Chondroitin_lyas"/>
</dbReference>
<feature type="region of interest" description="Disordered" evidence="5">
    <location>
        <begin position="652"/>
        <end position="674"/>
    </location>
</feature>
<dbReference type="Pfam" id="PF07940">
    <property type="entry name" value="Hepar_II_III_C"/>
    <property type="match status" value="1"/>
</dbReference>
<reference evidence="8 9" key="1">
    <citation type="submission" date="2019-02" db="EMBL/GenBank/DDBJ databases">
        <title>Paenibacillus sp. nov., isolated from surface-sterilized tissue of Thalictrum simplex L.</title>
        <authorList>
            <person name="Tuo L."/>
        </authorList>
    </citation>
    <scope>NUCLEOTIDE SEQUENCE [LARGE SCALE GENOMIC DNA]</scope>
    <source>
        <strain evidence="8 9">N2SHLJ1</strain>
    </source>
</reference>
<evidence type="ECO:0000259" key="6">
    <source>
        <dbReference type="Pfam" id="PF05426"/>
    </source>
</evidence>
<feature type="domain" description="Heparinase II/III-like C-terminal" evidence="7">
    <location>
        <begin position="373"/>
        <end position="532"/>
    </location>
</feature>
<feature type="compositionally biased region" description="Basic and acidic residues" evidence="5">
    <location>
        <begin position="652"/>
        <end position="671"/>
    </location>
</feature>
<evidence type="ECO:0000313" key="8">
    <source>
        <dbReference type="EMBL" id="TBL80568.1"/>
    </source>
</evidence>
<evidence type="ECO:0000256" key="2">
    <source>
        <dbReference type="ARBA" id="ARBA00022729"/>
    </source>
</evidence>
<gene>
    <name evidence="8" type="ORF">EYB31_04890</name>
</gene>
<dbReference type="InterPro" id="IPR012480">
    <property type="entry name" value="Hepar_II_III_C"/>
</dbReference>
<dbReference type="RefSeq" id="WP_131012170.1">
    <property type="nucleotide sequence ID" value="NZ_SIRE01000004.1"/>
</dbReference>
<dbReference type="InterPro" id="IPR008397">
    <property type="entry name" value="Alginate_lyase_dom"/>
</dbReference>
<dbReference type="AlphaFoldDB" id="A0A4Q9DXP5"/>
<protein>
    <submittedName>
        <fullName evidence="8">Alginate lyase</fullName>
    </submittedName>
</protein>
<dbReference type="PANTHER" id="PTHR39210:SF1">
    <property type="entry name" value="HEPARIN-SULFATE LYASE"/>
    <property type="match status" value="1"/>
</dbReference>
<evidence type="ECO:0000313" key="9">
    <source>
        <dbReference type="Proteomes" id="UP000293142"/>
    </source>
</evidence>
<dbReference type="SUPFAM" id="SSF48230">
    <property type="entry name" value="Chondroitin AC/alginate lyase"/>
    <property type="match status" value="1"/>
</dbReference>
<proteinExistence type="predicted"/>
<keyword evidence="3" id="KW-0574">Periplasm</keyword>
<dbReference type="GO" id="GO:0016829">
    <property type="term" value="F:lyase activity"/>
    <property type="evidence" value="ECO:0007669"/>
    <property type="project" value="UniProtKB-KW"/>
</dbReference>
<dbReference type="EMBL" id="SIRE01000004">
    <property type="protein sequence ID" value="TBL80568.1"/>
    <property type="molecule type" value="Genomic_DNA"/>
</dbReference>
<dbReference type="PANTHER" id="PTHR39210">
    <property type="entry name" value="HEPARIN-SULFATE LYASE"/>
    <property type="match status" value="1"/>
</dbReference>
<dbReference type="Gene3D" id="2.70.98.70">
    <property type="match status" value="1"/>
</dbReference>
<comment type="subcellular location">
    <subcellularLocation>
        <location evidence="1">Periplasm</location>
    </subcellularLocation>
</comment>
<evidence type="ECO:0000256" key="5">
    <source>
        <dbReference type="SAM" id="MobiDB-lite"/>
    </source>
</evidence>